<sequence length="83" mass="9343">MYTFFIGFAAVIFILSLTFFILGIIATRKIGKSDRTASLMLIIIGVISLLGNTLAGVLWLIAGIMLNNRRKYERQVGHNQYTY</sequence>
<keyword evidence="1" id="KW-0472">Membrane</keyword>
<proteinExistence type="predicted"/>
<organism evidence="2 3">
    <name type="scientific">Staphylococcus massiliensis S46</name>
    <dbReference type="NCBI Taxonomy" id="1229783"/>
    <lineage>
        <taxon>Bacteria</taxon>
        <taxon>Bacillati</taxon>
        <taxon>Bacillota</taxon>
        <taxon>Bacilli</taxon>
        <taxon>Bacillales</taxon>
        <taxon>Staphylococcaceae</taxon>
        <taxon>Staphylococcus</taxon>
    </lineage>
</organism>
<evidence type="ECO:0000313" key="3">
    <source>
        <dbReference type="Proteomes" id="UP000009885"/>
    </source>
</evidence>
<dbReference type="AlphaFoldDB" id="K9AVK1"/>
<protein>
    <recommendedName>
        <fullName evidence="4">DUF4064 domain-containing protein</fullName>
    </recommendedName>
</protein>
<name>K9AVK1_9STAP</name>
<feature type="transmembrane region" description="Helical" evidence="1">
    <location>
        <begin position="39"/>
        <end position="62"/>
    </location>
</feature>
<keyword evidence="1" id="KW-1133">Transmembrane helix</keyword>
<gene>
    <name evidence="2" type="ORF">C273_02753</name>
</gene>
<comment type="caution">
    <text evidence="2">The sequence shown here is derived from an EMBL/GenBank/DDBJ whole genome shotgun (WGS) entry which is preliminary data.</text>
</comment>
<dbReference type="PATRIC" id="fig|1229783.3.peg.557"/>
<evidence type="ECO:0008006" key="4">
    <source>
        <dbReference type="Google" id="ProtNLM"/>
    </source>
</evidence>
<feature type="transmembrane region" description="Helical" evidence="1">
    <location>
        <begin position="6"/>
        <end position="27"/>
    </location>
</feature>
<reference evidence="2 3" key="1">
    <citation type="journal article" date="2013" name="Genome Announc.">
        <title>Genome Sequence of Staphylococcus massiliensis Strain S46, Isolated from the Surface of Healthy Human Skin.</title>
        <authorList>
            <person name="Srivastav R."/>
            <person name="Singh A."/>
            <person name="Jangir P.K."/>
            <person name="Kumari C."/>
            <person name="Muduli S."/>
            <person name="Sharma R."/>
        </authorList>
    </citation>
    <scope>NUCLEOTIDE SEQUENCE [LARGE SCALE GENOMIC DNA]</scope>
    <source>
        <strain evidence="2 3">S46</strain>
    </source>
</reference>
<keyword evidence="1" id="KW-0812">Transmembrane</keyword>
<accession>K9AVK1</accession>
<evidence type="ECO:0000256" key="1">
    <source>
        <dbReference type="SAM" id="Phobius"/>
    </source>
</evidence>
<dbReference type="EMBL" id="AMSQ01000003">
    <property type="protein sequence ID" value="EKU50151.1"/>
    <property type="molecule type" value="Genomic_DNA"/>
</dbReference>
<keyword evidence="3" id="KW-1185">Reference proteome</keyword>
<evidence type="ECO:0000313" key="2">
    <source>
        <dbReference type="EMBL" id="EKU50151.1"/>
    </source>
</evidence>
<dbReference type="Proteomes" id="UP000009885">
    <property type="component" value="Unassembled WGS sequence"/>
</dbReference>